<proteinExistence type="predicted"/>
<evidence type="ECO:0000313" key="8">
    <source>
        <dbReference type="Proteomes" id="UP000887572"/>
    </source>
</evidence>
<comment type="subcellular location">
    <subcellularLocation>
        <location evidence="1">Nucleus</location>
    </subcellularLocation>
</comment>
<dbReference type="InterPro" id="IPR026541">
    <property type="entry name" value="MRG_dom"/>
</dbReference>
<feature type="compositionally biased region" description="Polar residues" evidence="6">
    <location>
        <begin position="176"/>
        <end position="193"/>
    </location>
</feature>
<keyword evidence="3" id="KW-0805">Transcription regulation</keyword>
<dbReference type="InterPro" id="IPR008676">
    <property type="entry name" value="MRG"/>
</dbReference>
<evidence type="ECO:0000256" key="2">
    <source>
        <dbReference type="ARBA" id="ARBA00022853"/>
    </source>
</evidence>
<dbReference type="AlphaFoldDB" id="A0A914I9Z5"/>
<keyword evidence="8" id="KW-1185">Reference proteome</keyword>
<feature type="region of interest" description="Disordered" evidence="6">
    <location>
        <begin position="1"/>
        <end position="80"/>
    </location>
</feature>
<evidence type="ECO:0000256" key="1">
    <source>
        <dbReference type="ARBA" id="ARBA00004123"/>
    </source>
</evidence>
<dbReference type="SUPFAM" id="SSF54160">
    <property type="entry name" value="Chromo domain-like"/>
    <property type="match status" value="1"/>
</dbReference>
<dbReference type="PANTHER" id="PTHR10880:SF48">
    <property type="entry name" value="MORTALITY FACTOR 4 LIKE 2"/>
    <property type="match status" value="1"/>
</dbReference>
<evidence type="ECO:0000256" key="5">
    <source>
        <dbReference type="ARBA" id="ARBA00023242"/>
    </source>
</evidence>
<dbReference type="GO" id="GO:0006355">
    <property type="term" value="P:regulation of DNA-templated transcription"/>
    <property type="evidence" value="ECO:0007669"/>
    <property type="project" value="InterPro"/>
</dbReference>
<feature type="region of interest" description="Disordered" evidence="6">
    <location>
        <begin position="163"/>
        <end position="200"/>
    </location>
</feature>
<evidence type="ECO:0000256" key="6">
    <source>
        <dbReference type="SAM" id="MobiDB-lite"/>
    </source>
</evidence>
<feature type="compositionally biased region" description="Low complexity" evidence="6">
    <location>
        <begin position="22"/>
        <end position="52"/>
    </location>
</feature>
<accession>A0A914I9Z5</accession>
<dbReference type="Pfam" id="PF05712">
    <property type="entry name" value="MRG"/>
    <property type="match status" value="1"/>
</dbReference>
<dbReference type="GO" id="GO:0006325">
    <property type="term" value="P:chromatin organization"/>
    <property type="evidence" value="ECO:0007669"/>
    <property type="project" value="UniProtKB-KW"/>
</dbReference>
<reference evidence="9" key="1">
    <citation type="submission" date="2022-11" db="UniProtKB">
        <authorList>
            <consortium name="WormBaseParasite"/>
        </authorList>
    </citation>
    <scope>IDENTIFICATION</scope>
</reference>
<organism evidence="8 9">
    <name type="scientific">Globodera rostochiensis</name>
    <name type="common">Golden nematode worm</name>
    <name type="synonym">Heterodera rostochiensis</name>
    <dbReference type="NCBI Taxonomy" id="31243"/>
    <lineage>
        <taxon>Eukaryota</taxon>
        <taxon>Metazoa</taxon>
        <taxon>Ecdysozoa</taxon>
        <taxon>Nematoda</taxon>
        <taxon>Chromadorea</taxon>
        <taxon>Rhabditida</taxon>
        <taxon>Tylenchina</taxon>
        <taxon>Tylenchomorpha</taxon>
        <taxon>Tylenchoidea</taxon>
        <taxon>Heteroderidae</taxon>
        <taxon>Heteroderinae</taxon>
        <taxon>Globodera</taxon>
    </lineage>
</organism>
<sequence>MPSRSSSVKKRQQNSSANRDGSTSSASTTPKSVPKTSSSGQSKQQQKRQNPSDSTSNGNADKAPTALTAANPHGHPPDRKWAVGEKVLCRYLNSEHIYYVAKVMFMKELSGGDTGYGIHYPGWSNRHDEVVPQHEALIRFKNFSDQEAAKAKDDVKRAQQLLNAKKRKQSDLKGRSQAQDESSRSSTPGSTENASKRKMVRRLTSSVDVGAVSKKDMPQVTLPDPLRRILIDDENLVNKQFMLPKLPARITVFEIVQKYRESVVGVCEGSGGGLSPQNLERSALGLLDYFETAVGTILLYKFERPTFNDLVEELEKQKSEEAENESDAEHKGAGSELETNKPSTASGASPLAEKRICFSKRFGLPHLLRMFVRFTDMLAYTEWSERSLEAIIRHAQDFVMFLSKNHADFYDVEKDYLLAPAEYHKRVWGNHS</sequence>
<dbReference type="Gene3D" id="1.10.274.30">
    <property type="entry name" value="MRG domain"/>
    <property type="match status" value="1"/>
</dbReference>
<name>A0A914I9Z5_GLORO</name>
<feature type="compositionally biased region" description="Basic and acidic residues" evidence="6">
    <location>
        <begin position="316"/>
        <end position="333"/>
    </location>
</feature>
<dbReference type="Proteomes" id="UP000887572">
    <property type="component" value="Unplaced"/>
</dbReference>
<dbReference type="GO" id="GO:0005634">
    <property type="term" value="C:nucleus"/>
    <property type="evidence" value="ECO:0007669"/>
    <property type="project" value="UniProtKB-SubCell"/>
</dbReference>
<evidence type="ECO:0000313" key="9">
    <source>
        <dbReference type="WBParaSite" id="Gr19_v10_g8262.t1"/>
    </source>
</evidence>
<keyword evidence="5" id="KW-0539">Nucleus</keyword>
<dbReference type="PROSITE" id="PS51640">
    <property type="entry name" value="MRG"/>
    <property type="match status" value="1"/>
</dbReference>
<evidence type="ECO:0000256" key="4">
    <source>
        <dbReference type="ARBA" id="ARBA00023163"/>
    </source>
</evidence>
<dbReference type="InterPro" id="IPR016197">
    <property type="entry name" value="Chromo-like_dom_sf"/>
</dbReference>
<dbReference type="WBParaSite" id="Gr19_v10_g8262.t1">
    <property type="protein sequence ID" value="Gr19_v10_g8262.t1"/>
    <property type="gene ID" value="Gr19_v10_g8262"/>
</dbReference>
<feature type="region of interest" description="Disordered" evidence="6">
    <location>
        <begin position="316"/>
        <end position="348"/>
    </location>
</feature>
<dbReference type="Gene3D" id="2.30.30.140">
    <property type="match status" value="1"/>
</dbReference>
<dbReference type="GO" id="GO:0035267">
    <property type="term" value="C:NuA4 histone acetyltransferase complex"/>
    <property type="evidence" value="ECO:0007669"/>
    <property type="project" value="TreeGrafter"/>
</dbReference>
<evidence type="ECO:0000259" key="7">
    <source>
        <dbReference type="Pfam" id="PF05712"/>
    </source>
</evidence>
<protein>
    <submittedName>
        <fullName evidence="9">MRG domain-containing protein</fullName>
    </submittedName>
</protein>
<dbReference type="InterPro" id="IPR038217">
    <property type="entry name" value="MRG_C_sf"/>
</dbReference>
<keyword evidence="4" id="KW-0804">Transcription</keyword>
<dbReference type="PANTHER" id="PTHR10880">
    <property type="entry name" value="MORTALITY FACTOR 4-LIKE PROTEIN"/>
    <property type="match status" value="1"/>
</dbReference>
<feature type="domain" description="MRG" evidence="7">
    <location>
        <begin position="216"/>
        <end position="416"/>
    </location>
</feature>
<keyword evidence="2" id="KW-0156">Chromatin regulator</keyword>
<evidence type="ECO:0000256" key="3">
    <source>
        <dbReference type="ARBA" id="ARBA00023015"/>
    </source>
</evidence>